<evidence type="ECO:0000259" key="3">
    <source>
        <dbReference type="Pfam" id="PF17782"/>
    </source>
</evidence>
<dbReference type="Gene3D" id="3.40.50.450">
    <property type="match status" value="1"/>
</dbReference>
<gene>
    <name evidence="4" type="primary">dprA</name>
    <name evidence="4" type="ORF">LQ567_12575</name>
</gene>
<dbReference type="InterPro" id="IPR010994">
    <property type="entry name" value="RuvA_2-like"/>
</dbReference>
<dbReference type="NCBIfam" id="TIGR00732">
    <property type="entry name" value="dprA"/>
    <property type="match status" value="1"/>
</dbReference>
<dbReference type="PANTHER" id="PTHR43022:SF1">
    <property type="entry name" value="PROTEIN SMF"/>
    <property type="match status" value="1"/>
</dbReference>
<feature type="domain" description="Smf/DprA SLOG" evidence="2">
    <location>
        <begin position="80"/>
        <end position="288"/>
    </location>
</feature>
<sequence length="365" mass="40525">MEHPLMYRIALTLVPNIGPVIARLLLQHLSPEEIFTARRPVLEGIEGLGRLRADSILKFNGFSQAERELVFIEKHGVRPLFLTDDAYPQRLLNCYDAPVLLYYKGTADLNQSKIIAVVGSRLHTEYGRLVCEKLIDDLQHSGVLVVSGLAYGIDSLVHKHSLKAKLQTVGVLAHGLDKIYPADHFAMAREMTGQGGLLTEFVTGTQPDRHHFPSRNRIVAGMSDATIVVETEIKGGSMITAELANGYYKDVFAFPGRTLDKKSSGCNHLIKTNRAQLLTDGKQLLETMGWATAKKAVKKQTRELFIELSAEEQAIVTLLQERQQADIDELHLRSGLSSSRVAVAVLNLEMQHVIQALPGKMYQLL</sequence>
<dbReference type="RefSeq" id="WP_231004863.1">
    <property type="nucleotide sequence ID" value="NZ_JAJNEC010000005.1"/>
</dbReference>
<evidence type="ECO:0000259" key="2">
    <source>
        <dbReference type="Pfam" id="PF02481"/>
    </source>
</evidence>
<protein>
    <submittedName>
        <fullName evidence="4">DNA-processing protein DprA</fullName>
    </submittedName>
</protein>
<dbReference type="Pfam" id="PF02481">
    <property type="entry name" value="DNA_processg_A"/>
    <property type="match status" value="1"/>
</dbReference>
<dbReference type="SUPFAM" id="SSF47781">
    <property type="entry name" value="RuvA domain 2-like"/>
    <property type="match status" value="1"/>
</dbReference>
<dbReference type="InterPro" id="IPR041614">
    <property type="entry name" value="DprA_WH"/>
</dbReference>
<organism evidence="4 5">
    <name type="scientific">Niabella pedocola</name>
    <dbReference type="NCBI Taxonomy" id="1752077"/>
    <lineage>
        <taxon>Bacteria</taxon>
        <taxon>Pseudomonadati</taxon>
        <taxon>Bacteroidota</taxon>
        <taxon>Chitinophagia</taxon>
        <taxon>Chitinophagales</taxon>
        <taxon>Chitinophagaceae</taxon>
        <taxon>Niabella</taxon>
    </lineage>
</organism>
<proteinExistence type="inferred from homology"/>
<dbReference type="Pfam" id="PF17782">
    <property type="entry name" value="WHD_DprA"/>
    <property type="match status" value="1"/>
</dbReference>
<dbReference type="EMBL" id="JAJNEC010000005">
    <property type="protein sequence ID" value="MCD2423602.1"/>
    <property type="molecule type" value="Genomic_DNA"/>
</dbReference>
<accession>A0ABS8PTG9</accession>
<dbReference type="PANTHER" id="PTHR43022">
    <property type="entry name" value="PROTEIN SMF"/>
    <property type="match status" value="1"/>
</dbReference>
<dbReference type="InterPro" id="IPR003488">
    <property type="entry name" value="DprA"/>
</dbReference>
<dbReference type="InterPro" id="IPR036388">
    <property type="entry name" value="WH-like_DNA-bd_sf"/>
</dbReference>
<evidence type="ECO:0000313" key="5">
    <source>
        <dbReference type="Proteomes" id="UP001199816"/>
    </source>
</evidence>
<reference evidence="4 5" key="1">
    <citation type="submission" date="2021-11" db="EMBL/GenBank/DDBJ databases">
        <title>Genomic of Niabella pedocola.</title>
        <authorList>
            <person name="Wu T."/>
        </authorList>
    </citation>
    <scope>NUCLEOTIDE SEQUENCE [LARGE SCALE GENOMIC DNA]</scope>
    <source>
        <strain evidence="4 5">JCM 31011</strain>
    </source>
</reference>
<dbReference type="SUPFAM" id="SSF102405">
    <property type="entry name" value="MCP/YpsA-like"/>
    <property type="match status" value="1"/>
</dbReference>
<feature type="domain" description="DprA winged helix" evidence="3">
    <location>
        <begin position="307"/>
        <end position="360"/>
    </location>
</feature>
<keyword evidence="5" id="KW-1185">Reference proteome</keyword>
<evidence type="ECO:0000256" key="1">
    <source>
        <dbReference type="ARBA" id="ARBA00006525"/>
    </source>
</evidence>
<comment type="similarity">
    <text evidence="1">Belongs to the DprA/Smf family.</text>
</comment>
<name>A0ABS8PTG9_9BACT</name>
<dbReference type="InterPro" id="IPR057666">
    <property type="entry name" value="DrpA_SLOG"/>
</dbReference>
<comment type="caution">
    <text evidence="4">The sequence shown here is derived from an EMBL/GenBank/DDBJ whole genome shotgun (WGS) entry which is preliminary data.</text>
</comment>
<dbReference type="Gene3D" id="1.10.10.10">
    <property type="entry name" value="Winged helix-like DNA-binding domain superfamily/Winged helix DNA-binding domain"/>
    <property type="match status" value="1"/>
</dbReference>
<dbReference type="Proteomes" id="UP001199816">
    <property type="component" value="Unassembled WGS sequence"/>
</dbReference>
<evidence type="ECO:0000313" key="4">
    <source>
        <dbReference type="EMBL" id="MCD2423602.1"/>
    </source>
</evidence>